<evidence type="ECO:0000256" key="1">
    <source>
        <dbReference type="ARBA" id="ARBA00004651"/>
    </source>
</evidence>
<dbReference type="EMBL" id="LT629700">
    <property type="protein sequence ID" value="SDL85353.1"/>
    <property type="molecule type" value="Genomic_DNA"/>
</dbReference>
<keyword evidence="3" id="KW-1003">Cell membrane</keyword>
<evidence type="ECO:0000256" key="2">
    <source>
        <dbReference type="ARBA" id="ARBA00008193"/>
    </source>
</evidence>
<reference evidence="11" key="1">
    <citation type="submission" date="2016-10" db="EMBL/GenBank/DDBJ databases">
        <authorList>
            <person name="Varghese N."/>
            <person name="Submissions S."/>
        </authorList>
    </citation>
    <scope>NUCLEOTIDE SEQUENCE [LARGE SCALE GENOMIC DNA]</scope>
    <source>
        <strain evidence="11">DSM 20632</strain>
    </source>
</reference>
<evidence type="ECO:0000256" key="4">
    <source>
        <dbReference type="ARBA" id="ARBA00022692"/>
    </source>
</evidence>
<keyword evidence="4 8" id="KW-0812">Transmembrane</keyword>
<dbReference type="Proteomes" id="UP000199350">
    <property type="component" value="Chromosome I"/>
</dbReference>
<name>A0A1G9NG60_9CORY</name>
<evidence type="ECO:0000256" key="7">
    <source>
        <dbReference type="SAM" id="MobiDB-lite"/>
    </source>
</evidence>
<feature type="transmembrane region" description="Helical" evidence="8">
    <location>
        <begin position="12"/>
        <end position="33"/>
    </location>
</feature>
<evidence type="ECO:0000256" key="8">
    <source>
        <dbReference type="SAM" id="Phobius"/>
    </source>
</evidence>
<evidence type="ECO:0000313" key="10">
    <source>
        <dbReference type="EMBL" id="SDL85353.1"/>
    </source>
</evidence>
<dbReference type="InterPro" id="IPR005115">
    <property type="entry name" value="Gly_transporter"/>
</dbReference>
<feature type="compositionally biased region" description="Basic and acidic residues" evidence="7">
    <location>
        <begin position="273"/>
        <end position="292"/>
    </location>
</feature>
<dbReference type="GO" id="GO:0005886">
    <property type="term" value="C:plasma membrane"/>
    <property type="evidence" value="ECO:0007669"/>
    <property type="project" value="UniProtKB-SubCell"/>
</dbReference>
<dbReference type="PANTHER" id="PTHR30506">
    <property type="entry name" value="INNER MEMBRANE PROTEIN"/>
    <property type="match status" value="1"/>
</dbReference>
<comment type="subcellular location">
    <subcellularLocation>
        <location evidence="1">Cell membrane</location>
        <topology evidence="1">Multi-pass membrane protein</topology>
    </subcellularLocation>
</comment>
<evidence type="ECO:0000256" key="6">
    <source>
        <dbReference type="ARBA" id="ARBA00023136"/>
    </source>
</evidence>
<feature type="transmembrane region" description="Helical" evidence="8">
    <location>
        <begin position="119"/>
        <end position="139"/>
    </location>
</feature>
<organism evidence="10 11">
    <name type="scientific">Corynebacterium mycetoides</name>
    <dbReference type="NCBI Taxonomy" id="38302"/>
    <lineage>
        <taxon>Bacteria</taxon>
        <taxon>Bacillati</taxon>
        <taxon>Actinomycetota</taxon>
        <taxon>Actinomycetes</taxon>
        <taxon>Mycobacteriales</taxon>
        <taxon>Corynebacteriaceae</taxon>
        <taxon>Corynebacterium</taxon>
    </lineage>
</organism>
<gene>
    <name evidence="10" type="ORF">SAMN04488535_1002</name>
</gene>
<dbReference type="STRING" id="38302.SAMN04488535_1002"/>
<protein>
    <submittedName>
        <fullName evidence="10">Uncharacterized membrane protein YeiH</fullName>
    </submittedName>
</protein>
<dbReference type="Pfam" id="PF03458">
    <property type="entry name" value="Gly_transporter"/>
    <property type="match status" value="2"/>
</dbReference>
<feature type="domain" description="Glycine transporter" evidence="9">
    <location>
        <begin position="103"/>
        <end position="176"/>
    </location>
</feature>
<evidence type="ECO:0000256" key="3">
    <source>
        <dbReference type="ARBA" id="ARBA00022475"/>
    </source>
</evidence>
<sequence length="320" mass="34776">MDPNQLEPTLQVVYRVLELIGVFLAAVVGGTVARKMKFDIIGFVLIAIVSSLAGGAIRDTVIDSGLIAALANPEYVWTAMAGAAVAYLTRLRGFFWTIFQYHADMATLGVWAVTGSTKALLHGVSPLGCVLMGVVTAAGGGILRDMMCGQVPSVLKNQQMTVIPAVVAGALNVTLYHSGHDTLGMIASPIIAFLLAVLVFWKGWYVPARSDFAPVNDLAWKLRQSFSGVEEQARKAARKAEPEEARTWRHEKMEEIEQEENQELASIEGADTGDVRESPTRESVRDKLGPDSTRDEFIDALYRAFVSSDSDGSSGWTRRK</sequence>
<evidence type="ECO:0000256" key="5">
    <source>
        <dbReference type="ARBA" id="ARBA00022989"/>
    </source>
</evidence>
<keyword evidence="6 8" id="KW-0472">Membrane</keyword>
<comment type="similarity">
    <text evidence="2">Belongs to the UPF0126 family.</text>
</comment>
<dbReference type="PANTHER" id="PTHR30506:SF3">
    <property type="entry name" value="UPF0126 INNER MEMBRANE PROTEIN YADS-RELATED"/>
    <property type="match status" value="1"/>
</dbReference>
<feature type="transmembrane region" description="Helical" evidence="8">
    <location>
        <begin position="40"/>
        <end position="58"/>
    </location>
</feature>
<proteinExistence type="inferred from homology"/>
<feature type="region of interest" description="Disordered" evidence="7">
    <location>
        <begin position="256"/>
        <end position="292"/>
    </location>
</feature>
<evidence type="ECO:0000313" key="11">
    <source>
        <dbReference type="Proteomes" id="UP000199350"/>
    </source>
</evidence>
<feature type="domain" description="Glycine transporter" evidence="9">
    <location>
        <begin position="16"/>
        <end position="89"/>
    </location>
</feature>
<feature type="transmembrane region" description="Helical" evidence="8">
    <location>
        <begin position="183"/>
        <end position="201"/>
    </location>
</feature>
<accession>A0A1G9NG60</accession>
<keyword evidence="5 8" id="KW-1133">Transmembrane helix</keyword>
<keyword evidence="11" id="KW-1185">Reference proteome</keyword>
<dbReference type="RefSeq" id="WP_092149583.1">
    <property type="nucleotide sequence ID" value="NZ_LT629700.1"/>
</dbReference>
<dbReference type="AlphaFoldDB" id="A0A1G9NG60"/>
<evidence type="ECO:0000259" key="9">
    <source>
        <dbReference type="Pfam" id="PF03458"/>
    </source>
</evidence>
<dbReference type="OrthoDB" id="9791874at2"/>